<evidence type="ECO:0000313" key="2">
    <source>
        <dbReference type="Proteomes" id="UP000248333"/>
    </source>
</evidence>
<keyword evidence="2" id="KW-1185">Reference proteome</keyword>
<sequence>LDALKYKPETAAAANAVPDAWFTPLAPGWAQVEKQNVLVNMLSSILAGKPVDEVTKAADAQINQLINTQS</sequence>
<proteinExistence type="predicted"/>
<reference evidence="1 2" key="1">
    <citation type="submission" date="2018-03" db="EMBL/GenBank/DDBJ databases">
        <title>Bioinformatic expansion and discovery of thiopeptide antibiotics.</title>
        <authorList>
            <person name="Schwalen C.J."/>
            <person name="Hudson G.A."/>
            <person name="Mitchell D.A."/>
        </authorList>
    </citation>
    <scope>NUCLEOTIDE SEQUENCE [LARGE SCALE GENOMIC DNA]</scope>
    <source>
        <strain evidence="1 2">NRRL 8041</strain>
    </source>
</reference>
<evidence type="ECO:0000313" key="1">
    <source>
        <dbReference type="EMBL" id="PYC61506.1"/>
    </source>
</evidence>
<dbReference type="AlphaFoldDB" id="A0A318NAN9"/>
<protein>
    <submittedName>
        <fullName evidence="1">Sugar transporter</fullName>
    </submittedName>
</protein>
<accession>A0A318NAN9</accession>
<keyword evidence="1" id="KW-0762">Sugar transport</keyword>
<organism evidence="1 2">
    <name type="scientific">Micromonospora arborensis</name>
    <dbReference type="NCBI Taxonomy" id="2116518"/>
    <lineage>
        <taxon>Bacteria</taxon>
        <taxon>Bacillati</taxon>
        <taxon>Actinomycetota</taxon>
        <taxon>Actinomycetes</taxon>
        <taxon>Micromonosporales</taxon>
        <taxon>Micromonosporaceae</taxon>
        <taxon>Micromonospora</taxon>
    </lineage>
</organism>
<feature type="non-terminal residue" evidence="1">
    <location>
        <position position="1"/>
    </location>
</feature>
<gene>
    <name evidence="1" type="ORF">C7C45_33210</name>
</gene>
<comment type="caution">
    <text evidence="1">The sequence shown here is derived from an EMBL/GenBank/DDBJ whole genome shotgun (WGS) entry which is preliminary data.</text>
</comment>
<dbReference type="Proteomes" id="UP000248333">
    <property type="component" value="Unassembled WGS sequence"/>
</dbReference>
<name>A0A318NAN9_9ACTN</name>
<keyword evidence="1" id="KW-0813">Transport</keyword>
<dbReference type="EMBL" id="PYBV01000149">
    <property type="protein sequence ID" value="PYC61506.1"/>
    <property type="molecule type" value="Genomic_DNA"/>
</dbReference>